<reference evidence="1 2" key="1">
    <citation type="submission" date="2018-02" db="EMBL/GenBank/DDBJ databases">
        <title>Bacteriophage NCPPB3778 and a type I-E CRISPR drive the evolution of the US Biological Select Agent, Rathayibacter toxicus.</title>
        <authorList>
            <person name="Davis E.W.II."/>
            <person name="Tabima J.F."/>
            <person name="Weisberg A.J."/>
            <person name="Lopes L.D."/>
            <person name="Wiseman M.S."/>
            <person name="Wiseman M.S."/>
            <person name="Pupko T."/>
            <person name="Belcher M.S."/>
            <person name="Sechler A.J."/>
            <person name="Tancos M.A."/>
            <person name="Schroeder B.K."/>
            <person name="Murray T.D."/>
            <person name="Luster D.G."/>
            <person name="Schneider W.L."/>
            <person name="Rogers E."/>
            <person name="Andreote F.D."/>
            <person name="Grunwald N.J."/>
            <person name="Putnam M.L."/>
            <person name="Chang J.H."/>
        </authorList>
    </citation>
    <scope>NUCLEOTIDE SEQUENCE [LARGE SCALE GENOMIC DNA]</scope>
    <source>
        <strain evidence="1 2">FH99</strain>
    </source>
</reference>
<dbReference type="EMBL" id="PSWU01000007">
    <property type="protein sequence ID" value="PPI15372.1"/>
    <property type="molecule type" value="Genomic_DNA"/>
</dbReference>
<evidence type="ECO:0000313" key="1">
    <source>
        <dbReference type="EMBL" id="PPI15372.1"/>
    </source>
</evidence>
<sequence length="252" mass="27136">MSAAIDILEHMFEYGQMTPPSVSVETVEPSLRQLNSVRELQSRIREMQTTTLETKSLPTLPAFASILPDGALKQGAAYSIKGSMSLAMGLLAGPSSAGWWCGAVGVPELGVEAASGIGISLERLVLIPAPGKRWLTVTAALIDVLTVVLTRPPVWIPSADISRLSARLRQRGATLVILGEWPQAEARLSIRSSRWEGIGAGHGYLRNREVLVEVAGRSGTRASTLRMIPSDKGHVFEASNHTSHLRERSGVR</sequence>
<dbReference type="Proteomes" id="UP000237966">
    <property type="component" value="Unassembled WGS sequence"/>
</dbReference>
<organism evidence="1 2">
    <name type="scientific">Rathayibacter toxicus</name>
    <dbReference type="NCBI Taxonomy" id="145458"/>
    <lineage>
        <taxon>Bacteria</taxon>
        <taxon>Bacillati</taxon>
        <taxon>Actinomycetota</taxon>
        <taxon>Actinomycetes</taxon>
        <taxon>Micrococcales</taxon>
        <taxon>Microbacteriaceae</taxon>
        <taxon>Rathayibacter</taxon>
    </lineage>
</organism>
<evidence type="ECO:0000313" key="2">
    <source>
        <dbReference type="Proteomes" id="UP000237966"/>
    </source>
</evidence>
<protein>
    <submittedName>
        <fullName evidence="1">Uncharacterized protein</fullName>
    </submittedName>
</protein>
<proteinExistence type="predicted"/>
<comment type="caution">
    <text evidence="1">The sequence shown here is derived from an EMBL/GenBank/DDBJ whole genome shotgun (WGS) entry which is preliminary data.</text>
</comment>
<gene>
    <name evidence="1" type="ORF">C5C51_06285</name>
</gene>
<dbReference type="AlphaFoldDB" id="A0A2S5Y7C4"/>
<accession>A0A2S5Y7C4</accession>
<name>A0A2S5Y7C4_9MICO</name>